<gene>
    <name evidence="2" type="ORF">NTJ_05314</name>
</gene>
<protein>
    <submittedName>
        <fullName evidence="2">Uncharacterized protein</fullName>
    </submittedName>
</protein>
<organism evidence="2 3">
    <name type="scientific">Nesidiocoris tenuis</name>
    <dbReference type="NCBI Taxonomy" id="355587"/>
    <lineage>
        <taxon>Eukaryota</taxon>
        <taxon>Metazoa</taxon>
        <taxon>Ecdysozoa</taxon>
        <taxon>Arthropoda</taxon>
        <taxon>Hexapoda</taxon>
        <taxon>Insecta</taxon>
        <taxon>Pterygota</taxon>
        <taxon>Neoptera</taxon>
        <taxon>Paraneoptera</taxon>
        <taxon>Hemiptera</taxon>
        <taxon>Heteroptera</taxon>
        <taxon>Panheteroptera</taxon>
        <taxon>Cimicomorpha</taxon>
        <taxon>Miridae</taxon>
        <taxon>Dicyphina</taxon>
        <taxon>Nesidiocoris</taxon>
    </lineage>
</organism>
<dbReference type="EMBL" id="AP028911">
    <property type="protein sequence ID" value="BES92505.1"/>
    <property type="molecule type" value="Genomic_DNA"/>
</dbReference>
<keyword evidence="3" id="KW-1185">Reference proteome</keyword>
<reference evidence="2 3" key="1">
    <citation type="submission" date="2023-09" db="EMBL/GenBank/DDBJ databases">
        <title>Nesidiocoris tenuis whole genome shotgun sequence.</title>
        <authorList>
            <person name="Shibata T."/>
            <person name="Shimoda M."/>
            <person name="Kobayashi T."/>
            <person name="Uehara T."/>
        </authorList>
    </citation>
    <scope>NUCLEOTIDE SEQUENCE [LARGE SCALE GENOMIC DNA]</scope>
    <source>
        <strain evidence="2 3">Japan</strain>
    </source>
</reference>
<accession>A0ABN7ANM4</accession>
<evidence type="ECO:0000313" key="3">
    <source>
        <dbReference type="Proteomes" id="UP001307889"/>
    </source>
</evidence>
<dbReference type="Proteomes" id="UP001307889">
    <property type="component" value="Chromosome 3"/>
</dbReference>
<feature type="region of interest" description="Disordered" evidence="1">
    <location>
        <begin position="1"/>
        <end position="35"/>
    </location>
</feature>
<name>A0ABN7ANM4_9HEMI</name>
<evidence type="ECO:0000313" key="2">
    <source>
        <dbReference type="EMBL" id="BES92505.1"/>
    </source>
</evidence>
<evidence type="ECO:0000256" key="1">
    <source>
        <dbReference type="SAM" id="MobiDB-lite"/>
    </source>
</evidence>
<feature type="compositionally biased region" description="Basic residues" evidence="1">
    <location>
        <begin position="1"/>
        <end position="26"/>
    </location>
</feature>
<sequence>MCTCRHVRPSRKRDRRLHRQYGHRNRSSPPLMRGVDPARACNEVAFSFSSMRIYVDALGGSGEHASLQRPTWLKGLSSHQPAIGGFFLRETTVFPAPQSGDQKTR</sequence>
<proteinExistence type="predicted"/>